<accession>A0ABT1V4U4</accession>
<keyword evidence="3" id="KW-1185">Reference proteome</keyword>
<feature type="compositionally biased region" description="Low complexity" evidence="1">
    <location>
        <begin position="102"/>
        <end position="112"/>
    </location>
</feature>
<proteinExistence type="predicted"/>
<feature type="region of interest" description="Disordered" evidence="1">
    <location>
        <begin position="81"/>
        <end position="114"/>
    </location>
</feature>
<reference evidence="2 3" key="1">
    <citation type="submission" date="2022-07" db="EMBL/GenBank/DDBJ databases">
        <authorList>
            <person name="Phongsopitanun W."/>
            <person name="Tanasupawat S."/>
        </authorList>
    </citation>
    <scope>NUCLEOTIDE SEQUENCE [LARGE SCALE GENOMIC DNA]</scope>
    <source>
        <strain evidence="2 3">RCU-064</strain>
    </source>
</reference>
<feature type="compositionally biased region" description="Gly residues" evidence="1">
    <location>
        <begin position="81"/>
        <end position="97"/>
    </location>
</feature>
<evidence type="ECO:0000313" key="3">
    <source>
        <dbReference type="Proteomes" id="UP001204746"/>
    </source>
</evidence>
<feature type="compositionally biased region" description="Gly residues" evidence="1">
    <location>
        <begin position="8"/>
        <end position="20"/>
    </location>
</feature>
<feature type="region of interest" description="Disordered" evidence="1">
    <location>
        <begin position="215"/>
        <end position="242"/>
    </location>
</feature>
<evidence type="ECO:0000313" key="2">
    <source>
        <dbReference type="EMBL" id="MCQ8192321.1"/>
    </source>
</evidence>
<feature type="compositionally biased region" description="Basic residues" evidence="1">
    <location>
        <begin position="224"/>
        <end position="233"/>
    </location>
</feature>
<evidence type="ECO:0000256" key="1">
    <source>
        <dbReference type="SAM" id="MobiDB-lite"/>
    </source>
</evidence>
<evidence type="ECO:0008006" key="4">
    <source>
        <dbReference type="Google" id="ProtNLM"/>
    </source>
</evidence>
<dbReference type="Proteomes" id="UP001204746">
    <property type="component" value="Unassembled WGS sequence"/>
</dbReference>
<protein>
    <recommendedName>
        <fullName evidence="4">PE-PGRS family protein</fullName>
    </recommendedName>
</protein>
<sequence length="276" mass="28067">MVAETYRGNGGALDSGGAPGAAGSYGATGPSGVGYNGMDGGSGGPGGTGGVGGPAAEIVVETVAYTGLWLDGAGGAPGAAGFGGRGGTGGRHGGENGPAGPPGSTGSAAGPGVEPRLLVHSDADWWGVVWSRLGGRAAEWAHYRTAVGEFLFRSYAPGLPERSGHRDTAAHEFDRALALDPGQERAAELSRYIATNLAPIGQPYNLAPCGGPGPGRAGGGAVRGARRGRPRQVRLRDRGGQEAEGFAAVRMRRSRIRHLRSSPRFPGVRKRRWGRR</sequence>
<organism evidence="2 3">
    <name type="scientific">Streptomyces rugosispiralis</name>
    <dbReference type="NCBI Taxonomy" id="2967341"/>
    <lineage>
        <taxon>Bacteria</taxon>
        <taxon>Bacillati</taxon>
        <taxon>Actinomycetota</taxon>
        <taxon>Actinomycetes</taxon>
        <taxon>Kitasatosporales</taxon>
        <taxon>Streptomycetaceae</taxon>
        <taxon>Streptomyces</taxon>
    </lineage>
</organism>
<gene>
    <name evidence="2" type="ORF">NP777_29395</name>
</gene>
<feature type="region of interest" description="Disordered" evidence="1">
    <location>
        <begin position="1"/>
        <end position="20"/>
    </location>
</feature>
<dbReference type="EMBL" id="JANIAA010000024">
    <property type="protein sequence ID" value="MCQ8192321.1"/>
    <property type="molecule type" value="Genomic_DNA"/>
</dbReference>
<comment type="caution">
    <text evidence="2">The sequence shown here is derived from an EMBL/GenBank/DDBJ whole genome shotgun (WGS) entry which is preliminary data.</text>
</comment>
<dbReference type="RefSeq" id="WP_256653187.1">
    <property type="nucleotide sequence ID" value="NZ_JANIAA010000024.1"/>
</dbReference>
<name>A0ABT1V4U4_9ACTN</name>